<reference evidence="2 3" key="1">
    <citation type="journal article" date="2016" name="BMC Genomics">
        <title>Comparative genomic and transcriptomic analyses of the Fuzhuan brick tea-fermentation fungus Aspergillus cristatus.</title>
        <authorList>
            <person name="Ge Y."/>
            <person name="Wang Y."/>
            <person name="Liu Y."/>
            <person name="Tan Y."/>
            <person name="Ren X."/>
            <person name="Zhang X."/>
            <person name="Hyde K.D."/>
            <person name="Liu Y."/>
            <person name="Liu Z."/>
        </authorList>
    </citation>
    <scope>NUCLEOTIDE SEQUENCE [LARGE SCALE GENOMIC DNA]</scope>
    <source>
        <strain evidence="2 3">GZAAS20.1005</strain>
    </source>
</reference>
<evidence type="ECO:0000256" key="1">
    <source>
        <dbReference type="SAM" id="MobiDB-lite"/>
    </source>
</evidence>
<dbReference type="VEuPathDB" id="FungiDB:SI65_03918"/>
<feature type="compositionally biased region" description="Low complexity" evidence="1">
    <location>
        <begin position="136"/>
        <end position="148"/>
    </location>
</feature>
<accession>A0A1E3BIT0</accession>
<feature type="compositionally biased region" description="Basic and acidic residues" evidence="1">
    <location>
        <begin position="167"/>
        <end position="177"/>
    </location>
</feature>
<feature type="compositionally biased region" description="Low complexity" evidence="1">
    <location>
        <begin position="232"/>
        <end position="247"/>
    </location>
</feature>
<feature type="region of interest" description="Disordered" evidence="1">
    <location>
        <begin position="13"/>
        <end position="65"/>
    </location>
</feature>
<evidence type="ECO:0000313" key="3">
    <source>
        <dbReference type="Proteomes" id="UP000094569"/>
    </source>
</evidence>
<feature type="region of interest" description="Disordered" evidence="1">
    <location>
        <begin position="167"/>
        <end position="262"/>
    </location>
</feature>
<feature type="compositionally biased region" description="Low complexity" evidence="1">
    <location>
        <begin position="311"/>
        <end position="329"/>
    </location>
</feature>
<feature type="compositionally biased region" description="Basic and acidic residues" evidence="1">
    <location>
        <begin position="207"/>
        <end position="230"/>
    </location>
</feature>
<feature type="region of interest" description="Disordered" evidence="1">
    <location>
        <begin position="123"/>
        <end position="151"/>
    </location>
</feature>
<dbReference type="EMBL" id="JXNT01000003">
    <property type="protein sequence ID" value="ODM20865.1"/>
    <property type="molecule type" value="Genomic_DNA"/>
</dbReference>
<protein>
    <submittedName>
        <fullName evidence="2">Uncharacterized protein</fullName>
    </submittedName>
</protein>
<organism evidence="2 3">
    <name type="scientific">Aspergillus cristatus</name>
    <name type="common">Chinese Fuzhuan brick tea-fermentation fungus</name>
    <name type="synonym">Eurotium cristatum</name>
    <dbReference type="NCBI Taxonomy" id="573508"/>
    <lineage>
        <taxon>Eukaryota</taxon>
        <taxon>Fungi</taxon>
        <taxon>Dikarya</taxon>
        <taxon>Ascomycota</taxon>
        <taxon>Pezizomycotina</taxon>
        <taxon>Eurotiomycetes</taxon>
        <taxon>Eurotiomycetidae</taxon>
        <taxon>Eurotiales</taxon>
        <taxon>Aspergillaceae</taxon>
        <taxon>Aspergillus</taxon>
        <taxon>Aspergillus subgen. Aspergillus</taxon>
    </lineage>
</organism>
<comment type="caution">
    <text evidence="2">The sequence shown here is derived from an EMBL/GenBank/DDBJ whole genome shotgun (WGS) entry which is preliminary data.</text>
</comment>
<evidence type="ECO:0000313" key="2">
    <source>
        <dbReference type="EMBL" id="ODM20865.1"/>
    </source>
</evidence>
<dbReference type="OrthoDB" id="10400836at2759"/>
<sequence length="379" mass="42661">MSWLTSLLLPCAQPRKPTKDSCSIRSDPLHHDTQKQPTYIDSSGVPQKPHRIARKPSPQETVTPSIRIVEYSDSEPTLEWDEKDRANTSFSDAASFLSDDRTILMPEPDEEAVLVEMRKIEKDLAATAPPPPPAVTTPRRNSRTTTRTSACLDMVPEFRNCITEAIREEHEPEESTDKIGTAVTTSPEDEASRKEALNEETPAEQKLPQENKDNQDPEHQEKEKHEKEQEQEQVQIHVQEPEQQPEPVTAPESLQYKREQDPHHLSYLSTRLSRRRSLIEIFNALRASQRSSFRLNLEFSPKFYSAPFGLSSPTSSTTAVSPPMSPVSTISPLSPTLSNETIMVDSIETACAVQIAGRKGPQEVVHQAITPDENIFQFH</sequence>
<dbReference type="Proteomes" id="UP000094569">
    <property type="component" value="Unassembled WGS sequence"/>
</dbReference>
<feature type="compositionally biased region" description="Polar residues" evidence="1">
    <location>
        <begin position="35"/>
        <end position="45"/>
    </location>
</feature>
<feature type="region of interest" description="Disordered" evidence="1">
    <location>
        <begin position="311"/>
        <end position="332"/>
    </location>
</feature>
<keyword evidence="3" id="KW-1185">Reference proteome</keyword>
<proteinExistence type="predicted"/>
<name>A0A1E3BIT0_ASPCR</name>
<dbReference type="AlphaFoldDB" id="A0A1E3BIT0"/>
<gene>
    <name evidence="2" type="ORF">SI65_03918</name>
</gene>